<accession>A0AAE3J9X1</accession>
<protein>
    <submittedName>
        <fullName evidence="1">Type II toxin-antitoxin system HicB family antitoxin</fullName>
    </submittedName>
</protein>
<dbReference type="Gene3D" id="1.10.1220.10">
    <property type="entry name" value="Met repressor-like"/>
    <property type="match status" value="1"/>
</dbReference>
<organism evidence="1 2">
    <name type="scientific">Hominilimicola fabiformis</name>
    <dbReference type="NCBI Taxonomy" id="2885356"/>
    <lineage>
        <taxon>Bacteria</taxon>
        <taxon>Bacillati</taxon>
        <taxon>Bacillota</taxon>
        <taxon>Clostridia</taxon>
        <taxon>Eubacteriales</taxon>
        <taxon>Oscillospiraceae</taxon>
        <taxon>Hominilimicola</taxon>
    </lineage>
</organism>
<dbReference type="AlphaFoldDB" id="A0AAE3J9X1"/>
<dbReference type="InterPro" id="IPR008651">
    <property type="entry name" value="Uncharacterised_HicB"/>
</dbReference>
<dbReference type="SUPFAM" id="SSF143100">
    <property type="entry name" value="TTHA1013/TTHA0281-like"/>
    <property type="match status" value="1"/>
</dbReference>
<comment type="caution">
    <text evidence="1">The sequence shown here is derived from an EMBL/GenBank/DDBJ whole genome shotgun (WGS) entry which is preliminary data.</text>
</comment>
<proteinExistence type="predicted"/>
<dbReference type="InterPro" id="IPR013321">
    <property type="entry name" value="Arc_rbn_hlx_hlx"/>
</dbReference>
<dbReference type="EMBL" id="JAJEQM010000016">
    <property type="protein sequence ID" value="MCC2211373.1"/>
    <property type="molecule type" value="Genomic_DNA"/>
</dbReference>
<dbReference type="Pfam" id="PF05534">
    <property type="entry name" value="HicB"/>
    <property type="match status" value="1"/>
</dbReference>
<keyword evidence="2" id="KW-1185">Reference proteome</keyword>
<evidence type="ECO:0000313" key="1">
    <source>
        <dbReference type="EMBL" id="MCC2211373.1"/>
    </source>
</evidence>
<reference evidence="1 2" key="1">
    <citation type="submission" date="2021-10" db="EMBL/GenBank/DDBJ databases">
        <title>Anaerobic single-cell dispensing facilitates the cultivation of human gut bacteria.</title>
        <authorList>
            <person name="Afrizal A."/>
        </authorList>
    </citation>
    <scope>NUCLEOTIDE SEQUENCE [LARGE SCALE GENOMIC DNA]</scope>
    <source>
        <strain evidence="1 2">CLA-AA-H232</strain>
    </source>
</reference>
<gene>
    <name evidence="1" type="ORF">LKE05_11315</name>
</gene>
<dbReference type="GO" id="GO:0006355">
    <property type="term" value="P:regulation of DNA-templated transcription"/>
    <property type="evidence" value="ECO:0007669"/>
    <property type="project" value="InterPro"/>
</dbReference>
<dbReference type="RefSeq" id="WP_022230036.1">
    <property type="nucleotide sequence ID" value="NZ_JAJEQM010000016.1"/>
</dbReference>
<dbReference type="InterPro" id="IPR010985">
    <property type="entry name" value="Ribbon_hlx_hlx"/>
</dbReference>
<dbReference type="SUPFAM" id="SSF47598">
    <property type="entry name" value="Ribbon-helix-helix"/>
    <property type="match status" value="1"/>
</dbReference>
<dbReference type="InterPro" id="IPR035069">
    <property type="entry name" value="TTHA1013/TTHA0281-like"/>
</dbReference>
<evidence type="ECO:0000313" key="2">
    <source>
        <dbReference type="Proteomes" id="UP001198242"/>
    </source>
</evidence>
<dbReference type="Proteomes" id="UP001198242">
    <property type="component" value="Unassembled WGS sequence"/>
</dbReference>
<name>A0AAE3J9X1_9FIRM</name>
<sequence>MSNLLEYKDYLGTVEYSSSDKVLYGKVIGINGLVSYEGDSIESLQADFEEAVDDYLEMCAEQGVEPQKTYKGTFNVRISPMLHKNLAEFAASHNKTLNSTVEDAIRAYVE</sequence>